<dbReference type="RefSeq" id="XP_049318155.1">
    <property type="nucleotide sequence ID" value="XM_049462198.1"/>
</dbReference>
<organism evidence="5 6">
    <name type="scientific">Bactrocera dorsalis</name>
    <name type="common">Oriental fruit fly</name>
    <name type="synonym">Dacus dorsalis</name>
    <dbReference type="NCBI Taxonomy" id="27457"/>
    <lineage>
        <taxon>Eukaryota</taxon>
        <taxon>Metazoa</taxon>
        <taxon>Ecdysozoa</taxon>
        <taxon>Arthropoda</taxon>
        <taxon>Hexapoda</taxon>
        <taxon>Insecta</taxon>
        <taxon>Pterygota</taxon>
        <taxon>Neoptera</taxon>
        <taxon>Endopterygota</taxon>
        <taxon>Diptera</taxon>
        <taxon>Brachycera</taxon>
        <taxon>Muscomorpha</taxon>
        <taxon>Tephritoidea</taxon>
        <taxon>Tephritidae</taxon>
        <taxon>Bactrocera</taxon>
        <taxon>Bactrocera</taxon>
    </lineage>
</organism>
<evidence type="ECO:0000313" key="6">
    <source>
        <dbReference type="RefSeq" id="XP_049318155.1"/>
    </source>
</evidence>
<feature type="domain" description="Peptidase M14" evidence="4">
    <location>
        <begin position="35"/>
        <end position="357"/>
    </location>
</feature>
<dbReference type="InterPro" id="IPR000834">
    <property type="entry name" value="Peptidase_M14"/>
</dbReference>
<feature type="active site" description="Proton donor/acceptor" evidence="3">
    <location>
        <position position="324"/>
    </location>
</feature>
<dbReference type="PROSITE" id="PS52035">
    <property type="entry name" value="PEPTIDASE_M14"/>
    <property type="match status" value="1"/>
</dbReference>
<dbReference type="PRINTS" id="PR00765">
    <property type="entry name" value="CRBOXYPTASEA"/>
</dbReference>
<proteinExistence type="inferred from homology"/>
<evidence type="ECO:0000259" key="4">
    <source>
        <dbReference type="PROSITE" id="PS52035"/>
    </source>
</evidence>
<comment type="similarity">
    <text evidence="2 3">Belongs to the peptidase M14 family.</text>
</comment>
<evidence type="ECO:0000256" key="3">
    <source>
        <dbReference type="PROSITE-ProRule" id="PRU01379"/>
    </source>
</evidence>
<reference evidence="6" key="1">
    <citation type="submission" date="2025-08" db="UniProtKB">
        <authorList>
            <consortium name="RefSeq"/>
        </authorList>
    </citation>
    <scope>IDENTIFICATION</scope>
    <source>
        <tissue evidence="6">Adult</tissue>
    </source>
</reference>
<dbReference type="Gene3D" id="3.40.630.10">
    <property type="entry name" value="Zn peptidases"/>
    <property type="match status" value="1"/>
</dbReference>
<dbReference type="GeneID" id="105230600"/>
<evidence type="ECO:0000313" key="5">
    <source>
        <dbReference type="Proteomes" id="UP001652620"/>
    </source>
</evidence>
<gene>
    <name evidence="6" type="primary">LOC105230600</name>
</gene>
<dbReference type="PANTHER" id="PTHR11705">
    <property type="entry name" value="PROTEASE FAMILY M14 CARBOXYPEPTIDASE A,B"/>
    <property type="match status" value="1"/>
</dbReference>
<protein>
    <submittedName>
        <fullName evidence="6">Carboxypeptidase B-like</fullName>
    </submittedName>
</protein>
<comment type="cofactor">
    <cofactor evidence="1">
        <name>Zn(2+)</name>
        <dbReference type="ChEBI" id="CHEBI:29105"/>
    </cofactor>
</comment>
<accession>A0ABM3K9L8</accession>
<dbReference type="SMART" id="SM00631">
    <property type="entry name" value="Zn_pept"/>
    <property type="match status" value="1"/>
</dbReference>
<evidence type="ECO:0000256" key="2">
    <source>
        <dbReference type="ARBA" id="ARBA00005988"/>
    </source>
</evidence>
<name>A0ABM3K9L8_BACDO</name>
<dbReference type="Proteomes" id="UP001652620">
    <property type="component" value="Unplaced"/>
</dbReference>
<keyword evidence="5" id="KW-1185">Reference proteome</keyword>
<sequence>MPVILKKRSKKRMKKIISHVKFQKLIVPRPDVLHGYLRHEEINRYLEYLKNRYSFVQLHVLGLTHERRQLKAIEIDWNSEQNLEAVERERTRRMLYDKSAVTPLPQSVKPGSQGRNTIFIEAGTHAREWISVAVALNCIYQLTEKHLRNYELLRKLRFIIVPVTNPDGYEYTFVKNRRWRKNRRPIRHSRHIGTDCNRNYDFHWEDGPSKSGRNTFKGLKPFSEPETRAMRNILRKHKENLLFFLSLHSYAESIMYPWGYSKDLPETWQKLEKLALAGRNAIKAYNGRSYRVGSIAKLTKRRISGSIVDYVFGVINAPLALVMELPSQALGFQPPAESISPIGHESWFGIREMCKMAYDIEAPFLKLEATLLAKALTNARQPLQEADAASNKQPLYRALMPAIKAEQVLKNTQVPVKG</sequence>
<evidence type="ECO:0000256" key="1">
    <source>
        <dbReference type="ARBA" id="ARBA00001947"/>
    </source>
</evidence>
<dbReference type="PANTHER" id="PTHR11705:SF154">
    <property type="entry name" value="PEPTIDASE M14 CARBOXYPEPTIDASE A DOMAIN-CONTAINING PROTEIN"/>
    <property type="match status" value="1"/>
</dbReference>
<dbReference type="Pfam" id="PF00246">
    <property type="entry name" value="Peptidase_M14"/>
    <property type="match status" value="1"/>
</dbReference>
<dbReference type="SUPFAM" id="SSF53187">
    <property type="entry name" value="Zn-dependent exopeptidases"/>
    <property type="match status" value="1"/>
</dbReference>